<evidence type="ECO:0000259" key="6">
    <source>
        <dbReference type="Pfam" id="PF00496"/>
    </source>
</evidence>
<dbReference type="Gene3D" id="3.40.190.10">
    <property type="entry name" value="Periplasmic binding protein-like II"/>
    <property type="match status" value="1"/>
</dbReference>
<keyword evidence="5" id="KW-1133">Transmembrane helix</keyword>
<comment type="subcellular location">
    <subcellularLocation>
        <location evidence="1">Cell envelope</location>
    </subcellularLocation>
</comment>
<dbReference type="PANTHER" id="PTHR30290">
    <property type="entry name" value="PERIPLASMIC BINDING COMPONENT OF ABC TRANSPORTER"/>
    <property type="match status" value="1"/>
</dbReference>
<reference evidence="7 8" key="1">
    <citation type="journal article" date="2015" name="Nature">
        <title>rRNA introns, odd ribosomes, and small enigmatic genomes across a large radiation of phyla.</title>
        <authorList>
            <person name="Brown C.T."/>
            <person name="Hug L.A."/>
            <person name="Thomas B.C."/>
            <person name="Sharon I."/>
            <person name="Castelle C.J."/>
            <person name="Singh A."/>
            <person name="Wilkins M.J."/>
            <person name="Williams K.H."/>
            <person name="Banfield J.F."/>
        </authorList>
    </citation>
    <scope>NUCLEOTIDE SEQUENCE [LARGE SCALE GENOMIC DNA]</scope>
</reference>
<evidence type="ECO:0000313" key="7">
    <source>
        <dbReference type="EMBL" id="KKU62951.1"/>
    </source>
</evidence>
<comment type="similarity">
    <text evidence="2">Belongs to the bacterial solute-binding protein 5 family.</text>
</comment>
<evidence type="ECO:0000313" key="8">
    <source>
        <dbReference type="Proteomes" id="UP000034502"/>
    </source>
</evidence>
<dbReference type="Gene3D" id="3.10.105.10">
    <property type="entry name" value="Dipeptide-binding Protein, Domain 3"/>
    <property type="match status" value="1"/>
</dbReference>
<dbReference type="GO" id="GO:0030313">
    <property type="term" value="C:cell envelope"/>
    <property type="evidence" value="ECO:0007669"/>
    <property type="project" value="UniProtKB-SubCell"/>
</dbReference>
<dbReference type="Proteomes" id="UP000034502">
    <property type="component" value="Unassembled WGS sequence"/>
</dbReference>
<keyword evidence="4" id="KW-0732">Signal</keyword>
<organism evidence="7 8">
    <name type="scientific">Candidatus Amesbacteria bacterium GW2011_GWC1_47_15</name>
    <dbReference type="NCBI Taxonomy" id="1618364"/>
    <lineage>
        <taxon>Bacteria</taxon>
        <taxon>Candidatus Amesiibacteriota</taxon>
    </lineage>
</organism>
<dbReference type="GO" id="GO:0042597">
    <property type="term" value="C:periplasmic space"/>
    <property type="evidence" value="ECO:0007669"/>
    <property type="project" value="UniProtKB-ARBA"/>
</dbReference>
<dbReference type="GO" id="GO:0015833">
    <property type="term" value="P:peptide transport"/>
    <property type="evidence" value="ECO:0007669"/>
    <property type="project" value="TreeGrafter"/>
</dbReference>
<proteinExistence type="inferred from homology"/>
<dbReference type="Pfam" id="PF00496">
    <property type="entry name" value="SBP_bac_5"/>
    <property type="match status" value="1"/>
</dbReference>
<feature type="domain" description="Solute-binding protein family 5" evidence="6">
    <location>
        <begin position="86"/>
        <end position="376"/>
    </location>
</feature>
<gene>
    <name evidence="7" type="ORF">UX86_C0039G0003</name>
</gene>
<dbReference type="InterPro" id="IPR000914">
    <property type="entry name" value="SBP_5_dom"/>
</dbReference>
<dbReference type="InterPro" id="IPR039424">
    <property type="entry name" value="SBP_5"/>
</dbReference>
<evidence type="ECO:0000256" key="1">
    <source>
        <dbReference type="ARBA" id="ARBA00004196"/>
    </source>
</evidence>
<dbReference type="GO" id="GO:0043190">
    <property type="term" value="C:ATP-binding cassette (ABC) transporter complex"/>
    <property type="evidence" value="ECO:0007669"/>
    <property type="project" value="InterPro"/>
</dbReference>
<dbReference type="PANTHER" id="PTHR30290:SF10">
    <property type="entry name" value="PERIPLASMIC OLIGOPEPTIDE-BINDING PROTEIN-RELATED"/>
    <property type="match status" value="1"/>
</dbReference>
<evidence type="ECO:0000256" key="4">
    <source>
        <dbReference type="ARBA" id="ARBA00022729"/>
    </source>
</evidence>
<dbReference type="Gene3D" id="3.90.76.10">
    <property type="entry name" value="Dipeptide-binding Protein, Domain 1"/>
    <property type="match status" value="1"/>
</dbReference>
<name>A0A0G1S0S1_9BACT</name>
<protein>
    <submittedName>
        <fullName evidence="7">Extracellular solute-binding protein, family 5</fullName>
    </submittedName>
</protein>
<dbReference type="CDD" id="cd00995">
    <property type="entry name" value="PBP2_NikA_DppA_OppA_like"/>
    <property type="match status" value="1"/>
</dbReference>
<dbReference type="STRING" id="1618364.UX86_C0039G0003"/>
<evidence type="ECO:0000256" key="2">
    <source>
        <dbReference type="ARBA" id="ARBA00005695"/>
    </source>
</evidence>
<keyword evidence="3" id="KW-0813">Transport</keyword>
<evidence type="ECO:0000256" key="5">
    <source>
        <dbReference type="SAM" id="Phobius"/>
    </source>
</evidence>
<dbReference type="SUPFAM" id="SSF53850">
    <property type="entry name" value="Periplasmic binding protein-like II"/>
    <property type="match status" value="1"/>
</dbReference>
<keyword evidence="5" id="KW-0812">Transmembrane</keyword>
<dbReference type="EMBL" id="LCNU01000039">
    <property type="protein sequence ID" value="KKU62951.1"/>
    <property type="molecule type" value="Genomic_DNA"/>
</dbReference>
<dbReference type="AlphaFoldDB" id="A0A0G1S0S1"/>
<dbReference type="PIRSF" id="PIRSF002741">
    <property type="entry name" value="MppA"/>
    <property type="match status" value="1"/>
</dbReference>
<accession>A0A0G1S0S1</accession>
<dbReference type="GO" id="GO:1904680">
    <property type="term" value="F:peptide transmembrane transporter activity"/>
    <property type="evidence" value="ECO:0007669"/>
    <property type="project" value="TreeGrafter"/>
</dbReference>
<dbReference type="InterPro" id="IPR030678">
    <property type="entry name" value="Peptide/Ni-bd"/>
</dbReference>
<evidence type="ECO:0000256" key="3">
    <source>
        <dbReference type="ARBA" id="ARBA00022448"/>
    </source>
</evidence>
<sequence>MYKKLRYFFRFSQALLSKYYWGIIIGLVISVLLYVTVPRLLPTLIRFNTHRRIGIIGRYSLPDLPPSIQQKVSIGLTSLDPSGLPSPGIASFWQATDSGRTYIFTLNTNLKWQDGTPLKSQDIKYSFQDASVEYPDSSRLIIRLKDPFSPLPAVVSRPVLKISKSLIRILPSRYIGLGSYKIHGFKKNGPYLTSVTLVPASVNSPLPPLTYNIFSSHQQARTALKLGLVDELEDLIEPGDLSSWPDLEVLPHISWDRYVGVFFNTQDPFFSGPSGRNLRLSLAYAADKDRWENRAYGPLPPVSWAYYPDLKKYTYDLPRAQELLSKVEKLPDNLVLSTVPTYLPEAEQLKKDWEQLGIKVSIQVTPDIPDEFQALLVAQAVPSDPDQYNLWHSTKDDTNLTNLKNPRIDKLLEDGRKIIDLRERLAIYQDFQKFLLDEAPAIFLYYPQSYLISRK</sequence>
<feature type="transmembrane region" description="Helical" evidence="5">
    <location>
        <begin position="20"/>
        <end position="41"/>
    </location>
</feature>
<comment type="caution">
    <text evidence="7">The sequence shown here is derived from an EMBL/GenBank/DDBJ whole genome shotgun (WGS) entry which is preliminary data.</text>
</comment>
<keyword evidence="5" id="KW-0472">Membrane</keyword>